<comment type="caution">
    <text evidence="1">The sequence shown here is derived from an EMBL/GenBank/DDBJ whole genome shotgun (WGS) entry which is preliminary data.</text>
</comment>
<keyword evidence="2" id="KW-1185">Reference proteome</keyword>
<sequence>MPHLIIDYSDNLKPHADFDKLFEQFQGYIEQSSLFPITGLRCRAFASDCFHVTSGDPRYAYVHVNFRIGAGRTSEQLKQSGEDINRLLLDWLEPVNARGEIVCALSFEITQIDSGLSWKHNPVRAHMARH</sequence>
<gene>
    <name evidence="1" type="ORF">V5J35_002749</name>
</gene>
<dbReference type="InterPro" id="IPR014347">
    <property type="entry name" value="Tautomerase/MIF_sf"/>
</dbReference>
<name>A0ABV2SIG0_9GAMM</name>
<evidence type="ECO:0000313" key="2">
    <source>
        <dbReference type="Proteomes" id="UP001549366"/>
    </source>
</evidence>
<dbReference type="InterPro" id="IPR004220">
    <property type="entry name" value="5-COMe_2-OHmuconate_Isoase"/>
</dbReference>
<dbReference type="EC" id="5.3.3.10" evidence="1"/>
<dbReference type="PANTHER" id="PTHR37950">
    <property type="entry name" value="4-HYDROXYPHENYLACETATE CATABOLISM PROTEIN"/>
    <property type="match status" value="1"/>
</dbReference>
<keyword evidence="1" id="KW-0413">Isomerase</keyword>
<reference evidence="1 2" key="1">
    <citation type="submission" date="2024-06" db="EMBL/GenBank/DDBJ databases">
        <title>Genomic Encyclopedia of Type Strains, Phase V (KMG-V): Genome sequencing to study the core and pangenomes of soil and plant-associated prokaryotes.</title>
        <authorList>
            <person name="Whitman W."/>
        </authorList>
    </citation>
    <scope>NUCLEOTIDE SEQUENCE [LARGE SCALE GENOMIC DNA]</scope>
    <source>
        <strain evidence="1 2">NE40</strain>
    </source>
</reference>
<organism evidence="1 2">
    <name type="scientific">Endozoicomonas lisbonensis</name>
    <dbReference type="NCBI Taxonomy" id="3120522"/>
    <lineage>
        <taxon>Bacteria</taxon>
        <taxon>Pseudomonadati</taxon>
        <taxon>Pseudomonadota</taxon>
        <taxon>Gammaproteobacteria</taxon>
        <taxon>Oceanospirillales</taxon>
        <taxon>Endozoicomonadaceae</taxon>
        <taxon>Endozoicomonas</taxon>
    </lineage>
</organism>
<dbReference type="EMBL" id="JBEWTB010000002">
    <property type="protein sequence ID" value="MET4757557.1"/>
    <property type="molecule type" value="Genomic_DNA"/>
</dbReference>
<evidence type="ECO:0000313" key="1">
    <source>
        <dbReference type="EMBL" id="MET4757557.1"/>
    </source>
</evidence>
<dbReference type="CDD" id="cd00580">
    <property type="entry name" value="CHMI"/>
    <property type="match status" value="1"/>
</dbReference>
<dbReference type="RefSeq" id="WP_354007703.1">
    <property type="nucleotide sequence ID" value="NZ_JBEWTA010000001.1"/>
</dbReference>
<dbReference type="Pfam" id="PF02962">
    <property type="entry name" value="CHMI"/>
    <property type="match status" value="1"/>
</dbReference>
<dbReference type="Gene3D" id="3.30.429.10">
    <property type="entry name" value="Macrophage Migration Inhibitory Factor"/>
    <property type="match status" value="1"/>
</dbReference>
<protein>
    <submittedName>
        <fullName evidence="1">5-carboxymethyl-2-hydroxymuconate isomerase</fullName>
        <ecNumber evidence="1">5.3.3.10</ecNumber>
    </submittedName>
</protein>
<accession>A0ABV2SIG0</accession>
<dbReference type="Proteomes" id="UP001549366">
    <property type="component" value="Unassembled WGS sequence"/>
</dbReference>
<dbReference type="PANTHER" id="PTHR37950:SF1">
    <property type="entry name" value="4-HYDROXYPHENYLACETATE CATABOLISM PROTEIN"/>
    <property type="match status" value="1"/>
</dbReference>
<dbReference type="GO" id="GO:0008704">
    <property type="term" value="F:5-carboxymethyl-2-hydroxymuconate delta-isomerase activity"/>
    <property type="evidence" value="ECO:0007669"/>
    <property type="project" value="UniProtKB-EC"/>
</dbReference>
<proteinExistence type="predicted"/>
<dbReference type="SUPFAM" id="SSF55331">
    <property type="entry name" value="Tautomerase/MIF"/>
    <property type="match status" value="1"/>
</dbReference>